<evidence type="ECO:0000313" key="5">
    <source>
        <dbReference type="Proteomes" id="UP000176233"/>
    </source>
</evidence>
<evidence type="ECO:0000256" key="2">
    <source>
        <dbReference type="ARBA" id="ARBA00023125"/>
    </source>
</evidence>
<dbReference type="GO" id="GO:0005829">
    <property type="term" value="C:cytosol"/>
    <property type="evidence" value="ECO:0007669"/>
    <property type="project" value="TreeGrafter"/>
</dbReference>
<dbReference type="Gene3D" id="4.10.520.10">
    <property type="entry name" value="IHF-like DNA-binding proteins"/>
    <property type="match status" value="1"/>
</dbReference>
<dbReference type="PRINTS" id="PR01727">
    <property type="entry name" value="DNABINDINGHU"/>
</dbReference>
<proteinExistence type="inferred from homology"/>
<dbReference type="AlphaFoldDB" id="A0A1F5NQD7"/>
<dbReference type="Proteomes" id="UP000176233">
    <property type="component" value="Unassembled WGS sequence"/>
</dbReference>
<dbReference type="SMART" id="SM00411">
    <property type="entry name" value="BHL"/>
    <property type="match status" value="1"/>
</dbReference>
<keyword evidence="1" id="KW-0226">DNA condensation</keyword>
<protein>
    <submittedName>
        <fullName evidence="4">DNA-binding protein</fullName>
    </submittedName>
</protein>
<dbReference type="Pfam" id="PF00216">
    <property type="entry name" value="Bac_DNA_binding"/>
    <property type="match status" value="1"/>
</dbReference>
<dbReference type="PANTHER" id="PTHR33175">
    <property type="entry name" value="DNA-BINDING PROTEIN HU"/>
    <property type="match status" value="1"/>
</dbReference>
<dbReference type="GO" id="GO:0003677">
    <property type="term" value="F:DNA binding"/>
    <property type="evidence" value="ECO:0007669"/>
    <property type="project" value="UniProtKB-KW"/>
</dbReference>
<gene>
    <name evidence="4" type="ORF">A2660_00390</name>
</gene>
<comment type="caution">
    <text evidence="4">The sequence shown here is derived from an EMBL/GenBank/DDBJ whole genome shotgun (WGS) entry which is preliminary data.</text>
</comment>
<keyword evidence="2 4" id="KW-0238">DNA-binding</keyword>
<dbReference type="SUPFAM" id="SSF47729">
    <property type="entry name" value="IHF-like DNA-binding proteins"/>
    <property type="match status" value="1"/>
</dbReference>
<dbReference type="GO" id="GO:0030527">
    <property type="term" value="F:structural constituent of chromatin"/>
    <property type="evidence" value="ECO:0007669"/>
    <property type="project" value="InterPro"/>
</dbReference>
<dbReference type="PANTHER" id="PTHR33175:SF3">
    <property type="entry name" value="DNA-BINDING PROTEIN HU-BETA"/>
    <property type="match status" value="1"/>
</dbReference>
<dbReference type="EMBL" id="MFEJ01000024">
    <property type="protein sequence ID" value="OGE79899.1"/>
    <property type="molecule type" value="Genomic_DNA"/>
</dbReference>
<sequence length="94" mass="10086">MGKGMTKSETLNALAEKLGKTRKEAGEMLDAIVGLAYDETKKSGEFTIPGLGKLLKKHREARMGRNPATGESIKIAAKTVVKFRVAKAAKDAIL</sequence>
<evidence type="ECO:0000256" key="1">
    <source>
        <dbReference type="ARBA" id="ARBA00023067"/>
    </source>
</evidence>
<reference evidence="4 5" key="1">
    <citation type="journal article" date="2016" name="Nat. Commun.">
        <title>Thousands of microbial genomes shed light on interconnected biogeochemical processes in an aquifer system.</title>
        <authorList>
            <person name="Anantharaman K."/>
            <person name="Brown C.T."/>
            <person name="Hug L.A."/>
            <person name="Sharon I."/>
            <person name="Castelle C.J."/>
            <person name="Probst A.J."/>
            <person name="Thomas B.C."/>
            <person name="Singh A."/>
            <person name="Wilkins M.J."/>
            <person name="Karaoz U."/>
            <person name="Brodie E.L."/>
            <person name="Williams K.H."/>
            <person name="Hubbard S.S."/>
            <person name="Banfield J.F."/>
        </authorList>
    </citation>
    <scope>NUCLEOTIDE SEQUENCE [LARGE SCALE GENOMIC DNA]</scope>
</reference>
<dbReference type="GO" id="GO:0030261">
    <property type="term" value="P:chromosome condensation"/>
    <property type="evidence" value="ECO:0007669"/>
    <property type="project" value="UniProtKB-KW"/>
</dbReference>
<comment type="similarity">
    <text evidence="3">Belongs to the bacterial histone-like protein family.</text>
</comment>
<dbReference type="InterPro" id="IPR000119">
    <property type="entry name" value="Hist_DNA-bd"/>
</dbReference>
<dbReference type="InterPro" id="IPR010992">
    <property type="entry name" value="IHF-like_DNA-bd_dom_sf"/>
</dbReference>
<evidence type="ECO:0000313" key="4">
    <source>
        <dbReference type="EMBL" id="OGE79899.1"/>
    </source>
</evidence>
<evidence type="ECO:0000256" key="3">
    <source>
        <dbReference type="RuleBase" id="RU003939"/>
    </source>
</evidence>
<dbReference type="CDD" id="cd13831">
    <property type="entry name" value="HU"/>
    <property type="match status" value="1"/>
</dbReference>
<organism evidence="4 5">
    <name type="scientific">Candidatus Doudnabacteria bacterium RIFCSPHIGHO2_01_FULL_45_18</name>
    <dbReference type="NCBI Taxonomy" id="1817823"/>
    <lineage>
        <taxon>Bacteria</taxon>
        <taxon>Candidatus Doudnaibacteriota</taxon>
    </lineage>
</organism>
<accession>A0A1F5NQD7</accession>
<name>A0A1F5NQD7_9BACT</name>